<dbReference type="EMBL" id="GG697457">
    <property type="protein sequence ID" value="EFQ36657.1"/>
    <property type="molecule type" value="Genomic_DNA"/>
</dbReference>
<dbReference type="InterPro" id="IPR056884">
    <property type="entry name" value="NPHP3-like_N"/>
</dbReference>
<dbReference type="VEuPathDB" id="FungiDB:GLRG_11803"/>
<gene>
    <name evidence="3" type="ORF">GLRG_11803</name>
</gene>
<evidence type="ECO:0000256" key="1">
    <source>
        <dbReference type="ARBA" id="ARBA00022737"/>
    </source>
</evidence>
<dbReference type="HOGENOM" id="CLU_2573745_0_0_1"/>
<dbReference type="OrthoDB" id="163438at2759"/>
<dbReference type="Proteomes" id="UP000008782">
    <property type="component" value="Unassembled WGS sequence"/>
</dbReference>
<evidence type="ECO:0000313" key="4">
    <source>
        <dbReference type="Proteomes" id="UP000008782"/>
    </source>
</evidence>
<keyword evidence="1" id="KW-0677">Repeat</keyword>
<dbReference type="RefSeq" id="XP_008100677.1">
    <property type="nucleotide sequence ID" value="XM_008102486.1"/>
</dbReference>
<dbReference type="InterPro" id="IPR027417">
    <property type="entry name" value="P-loop_NTPase"/>
</dbReference>
<feature type="domain" description="Nephrocystin 3-like N-terminal" evidence="2">
    <location>
        <begin position="5"/>
        <end position="56"/>
    </location>
</feature>
<proteinExistence type="predicted"/>
<evidence type="ECO:0000259" key="2">
    <source>
        <dbReference type="Pfam" id="PF24883"/>
    </source>
</evidence>
<name>E3R0L9_COLGM</name>
<sequence length="81" mass="9535">MNILQNFKGDLVWVLDGLDECNSKSLNELIKSMNLYLKSNWGKTCQHRFKIIVLSRPHNIICRMLQLGLDEESKNRQRMTN</sequence>
<dbReference type="GeneID" id="24417166"/>
<keyword evidence="4" id="KW-1185">Reference proteome</keyword>
<dbReference type="AlphaFoldDB" id="E3R0L9"/>
<organism evidence="4">
    <name type="scientific">Colletotrichum graminicola (strain M1.001 / M2 / FGSC 10212)</name>
    <name type="common">Maize anthracnose fungus</name>
    <name type="synonym">Glomerella graminicola</name>
    <dbReference type="NCBI Taxonomy" id="645133"/>
    <lineage>
        <taxon>Eukaryota</taxon>
        <taxon>Fungi</taxon>
        <taxon>Dikarya</taxon>
        <taxon>Ascomycota</taxon>
        <taxon>Pezizomycotina</taxon>
        <taxon>Sordariomycetes</taxon>
        <taxon>Hypocreomycetidae</taxon>
        <taxon>Glomerellales</taxon>
        <taxon>Glomerellaceae</taxon>
        <taxon>Colletotrichum</taxon>
        <taxon>Colletotrichum graminicola species complex</taxon>
    </lineage>
</organism>
<protein>
    <submittedName>
        <fullName evidence="3">Ankyrin repeat protein</fullName>
    </submittedName>
</protein>
<dbReference type="Pfam" id="PF24883">
    <property type="entry name" value="NPHP3_N"/>
    <property type="match status" value="1"/>
</dbReference>
<accession>E3R0L9</accession>
<reference evidence="4" key="1">
    <citation type="journal article" date="2012" name="Nat. Genet.">
        <title>Lifestyle transitions in plant pathogenic Colletotrichum fungi deciphered by genome and transcriptome analyses.</title>
        <authorList>
            <person name="O'Connell R.J."/>
            <person name="Thon M.R."/>
            <person name="Hacquard S."/>
            <person name="Amyotte S.G."/>
            <person name="Kleemann J."/>
            <person name="Torres M.F."/>
            <person name="Damm U."/>
            <person name="Buiate E.A."/>
            <person name="Epstein L."/>
            <person name="Alkan N."/>
            <person name="Altmueller J."/>
            <person name="Alvarado-Balderrama L."/>
            <person name="Bauser C.A."/>
            <person name="Becker C."/>
            <person name="Birren B.W."/>
            <person name="Chen Z."/>
            <person name="Choi J."/>
            <person name="Crouch J.A."/>
            <person name="Duvick J.P."/>
            <person name="Farman M.A."/>
            <person name="Gan P."/>
            <person name="Heiman D."/>
            <person name="Henrissat B."/>
            <person name="Howard R.J."/>
            <person name="Kabbage M."/>
            <person name="Koch C."/>
            <person name="Kracher B."/>
            <person name="Kubo Y."/>
            <person name="Law A.D."/>
            <person name="Lebrun M.-H."/>
            <person name="Lee Y.-H."/>
            <person name="Miyara I."/>
            <person name="Moore N."/>
            <person name="Neumann U."/>
            <person name="Nordstroem K."/>
            <person name="Panaccione D.G."/>
            <person name="Panstruga R."/>
            <person name="Place M."/>
            <person name="Proctor R.H."/>
            <person name="Prusky D."/>
            <person name="Rech G."/>
            <person name="Reinhardt R."/>
            <person name="Rollins J.A."/>
            <person name="Rounsley S."/>
            <person name="Schardl C.L."/>
            <person name="Schwartz D.C."/>
            <person name="Shenoy N."/>
            <person name="Shirasu K."/>
            <person name="Sikhakolli U.R."/>
            <person name="Stueber K."/>
            <person name="Sukno S.A."/>
            <person name="Sweigard J.A."/>
            <person name="Takano Y."/>
            <person name="Takahara H."/>
            <person name="Trail F."/>
            <person name="van der Does H.C."/>
            <person name="Voll L.M."/>
            <person name="Will I."/>
            <person name="Young S."/>
            <person name="Zeng Q."/>
            <person name="Zhang J."/>
            <person name="Zhou S."/>
            <person name="Dickman M.B."/>
            <person name="Schulze-Lefert P."/>
            <person name="Ver Loren van Themaat E."/>
            <person name="Ma L.-J."/>
            <person name="Vaillancourt L.J."/>
        </authorList>
    </citation>
    <scope>NUCLEOTIDE SEQUENCE [LARGE SCALE GENOMIC DNA]</scope>
    <source>
        <strain evidence="4">M1.001 / M2 / FGSC 10212</strain>
    </source>
</reference>
<dbReference type="Gene3D" id="3.40.50.300">
    <property type="entry name" value="P-loop containing nucleotide triphosphate hydrolases"/>
    <property type="match status" value="1"/>
</dbReference>
<evidence type="ECO:0000313" key="3">
    <source>
        <dbReference type="EMBL" id="EFQ36657.1"/>
    </source>
</evidence>